<name>A0A5B8SC47_9SPHN</name>
<dbReference type="InterPro" id="IPR025669">
    <property type="entry name" value="AAA_dom"/>
</dbReference>
<accession>A0A5B8SC47</accession>
<feature type="domain" description="AAA" evidence="19">
    <location>
        <begin position="522"/>
        <end position="652"/>
    </location>
</feature>
<evidence type="ECO:0000256" key="3">
    <source>
        <dbReference type="ARBA" id="ARBA00008883"/>
    </source>
</evidence>
<dbReference type="GO" id="GO:0004715">
    <property type="term" value="F:non-membrane spanning protein tyrosine kinase activity"/>
    <property type="evidence" value="ECO:0007669"/>
    <property type="project" value="UniProtKB-EC"/>
</dbReference>
<dbReference type="InterPro" id="IPR005702">
    <property type="entry name" value="Wzc-like_C"/>
</dbReference>
<dbReference type="PANTHER" id="PTHR32309">
    <property type="entry name" value="TYROSINE-PROTEIN KINASE"/>
    <property type="match status" value="1"/>
</dbReference>
<evidence type="ECO:0000259" key="20">
    <source>
        <dbReference type="Pfam" id="PF13807"/>
    </source>
</evidence>
<feature type="domain" description="Tyrosine-protein kinase G-rich" evidence="20">
    <location>
        <begin position="370"/>
        <end position="445"/>
    </location>
</feature>
<evidence type="ECO:0000256" key="6">
    <source>
        <dbReference type="ARBA" id="ARBA00022519"/>
    </source>
</evidence>
<organism evidence="21 22">
    <name type="scientific">Novosphingobium ginsenosidimutans</name>
    <dbReference type="NCBI Taxonomy" id="1176536"/>
    <lineage>
        <taxon>Bacteria</taxon>
        <taxon>Pseudomonadati</taxon>
        <taxon>Pseudomonadota</taxon>
        <taxon>Alphaproteobacteria</taxon>
        <taxon>Sphingomonadales</taxon>
        <taxon>Sphingomonadaceae</taxon>
        <taxon>Novosphingobium</taxon>
    </lineage>
</organism>
<dbReference type="KEGG" id="ngf:FRF71_08135"/>
<comment type="similarity">
    <text evidence="2">Belongs to the CpsD/CapB family.</text>
</comment>
<keyword evidence="11" id="KW-0067">ATP-binding</keyword>
<keyword evidence="13 17" id="KW-0472">Membrane</keyword>
<evidence type="ECO:0000256" key="5">
    <source>
        <dbReference type="ARBA" id="ARBA00022475"/>
    </source>
</evidence>
<gene>
    <name evidence="21" type="ORF">FRF71_08135</name>
</gene>
<evidence type="ECO:0000256" key="1">
    <source>
        <dbReference type="ARBA" id="ARBA00004429"/>
    </source>
</evidence>
<keyword evidence="8 17" id="KW-0812">Transmembrane</keyword>
<comment type="catalytic activity">
    <reaction evidence="15">
        <text>L-tyrosyl-[protein] + ATP = O-phospho-L-tyrosyl-[protein] + ADP + H(+)</text>
        <dbReference type="Rhea" id="RHEA:10596"/>
        <dbReference type="Rhea" id="RHEA-COMP:10136"/>
        <dbReference type="Rhea" id="RHEA-COMP:20101"/>
        <dbReference type="ChEBI" id="CHEBI:15378"/>
        <dbReference type="ChEBI" id="CHEBI:30616"/>
        <dbReference type="ChEBI" id="CHEBI:46858"/>
        <dbReference type="ChEBI" id="CHEBI:61978"/>
        <dbReference type="ChEBI" id="CHEBI:456216"/>
        <dbReference type="EC" id="2.7.10.2"/>
    </reaction>
</comment>
<evidence type="ECO:0000256" key="8">
    <source>
        <dbReference type="ARBA" id="ARBA00022692"/>
    </source>
</evidence>
<proteinExistence type="inferred from homology"/>
<dbReference type="CDD" id="cd05387">
    <property type="entry name" value="BY-kinase"/>
    <property type="match status" value="1"/>
</dbReference>
<evidence type="ECO:0000256" key="10">
    <source>
        <dbReference type="ARBA" id="ARBA00022777"/>
    </source>
</evidence>
<evidence type="ECO:0000256" key="11">
    <source>
        <dbReference type="ARBA" id="ARBA00022840"/>
    </source>
</evidence>
<dbReference type="InterPro" id="IPR050445">
    <property type="entry name" value="Bact_polysacc_biosynth/exp"/>
</dbReference>
<dbReference type="GO" id="GO:0005886">
    <property type="term" value="C:plasma membrane"/>
    <property type="evidence" value="ECO:0007669"/>
    <property type="project" value="UniProtKB-SubCell"/>
</dbReference>
<keyword evidence="5" id="KW-1003">Cell membrane</keyword>
<dbReference type="OrthoDB" id="230260at2"/>
<feature type="coiled-coil region" evidence="16">
    <location>
        <begin position="188"/>
        <end position="215"/>
    </location>
</feature>
<keyword evidence="9" id="KW-0547">Nucleotide-binding</keyword>
<evidence type="ECO:0000256" key="9">
    <source>
        <dbReference type="ARBA" id="ARBA00022741"/>
    </source>
</evidence>
<dbReference type="Proteomes" id="UP000321172">
    <property type="component" value="Chromosome"/>
</dbReference>
<feature type="domain" description="Polysaccharide chain length determinant N-terminal" evidence="18">
    <location>
        <begin position="5"/>
        <end position="97"/>
    </location>
</feature>
<evidence type="ECO:0000256" key="13">
    <source>
        <dbReference type="ARBA" id="ARBA00023136"/>
    </source>
</evidence>
<dbReference type="EC" id="2.7.10.2" evidence="4"/>
<dbReference type="InterPro" id="IPR032807">
    <property type="entry name" value="GNVR"/>
</dbReference>
<dbReference type="InterPro" id="IPR003856">
    <property type="entry name" value="LPS_length_determ_N"/>
</dbReference>
<evidence type="ECO:0000313" key="21">
    <source>
        <dbReference type="EMBL" id="QEA17515.1"/>
    </source>
</evidence>
<comment type="subcellular location">
    <subcellularLocation>
        <location evidence="1">Cell inner membrane</location>
        <topology evidence="1">Multi-pass membrane protein</topology>
    </subcellularLocation>
</comment>
<dbReference type="AlphaFoldDB" id="A0A5B8SC47"/>
<keyword evidence="22" id="KW-1185">Reference proteome</keyword>
<keyword evidence="12 17" id="KW-1133">Transmembrane helix</keyword>
<evidence type="ECO:0000256" key="15">
    <source>
        <dbReference type="ARBA" id="ARBA00051245"/>
    </source>
</evidence>
<dbReference type="InterPro" id="IPR027417">
    <property type="entry name" value="P-loop_NTPase"/>
</dbReference>
<evidence type="ECO:0000256" key="7">
    <source>
        <dbReference type="ARBA" id="ARBA00022679"/>
    </source>
</evidence>
<dbReference type="PANTHER" id="PTHR32309:SF13">
    <property type="entry name" value="FERRIC ENTEROBACTIN TRANSPORT PROTEIN FEPE"/>
    <property type="match status" value="1"/>
</dbReference>
<evidence type="ECO:0000256" key="14">
    <source>
        <dbReference type="ARBA" id="ARBA00023137"/>
    </source>
</evidence>
<keyword evidence="6" id="KW-0997">Cell inner membrane</keyword>
<keyword evidence="7 21" id="KW-0808">Transferase</keyword>
<evidence type="ECO:0000259" key="18">
    <source>
        <dbReference type="Pfam" id="PF02706"/>
    </source>
</evidence>
<evidence type="ECO:0000256" key="4">
    <source>
        <dbReference type="ARBA" id="ARBA00011903"/>
    </source>
</evidence>
<dbReference type="EMBL" id="CP042345">
    <property type="protein sequence ID" value="QEA17515.1"/>
    <property type="molecule type" value="Genomic_DNA"/>
</dbReference>
<protein>
    <recommendedName>
        <fullName evidence="4">non-specific protein-tyrosine kinase</fullName>
        <ecNumber evidence="4">2.7.10.2</ecNumber>
    </recommendedName>
</protein>
<evidence type="ECO:0000259" key="19">
    <source>
        <dbReference type="Pfam" id="PF13614"/>
    </source>
</evidence>
<evidence type="ECO:0000313" key="22">
    <source>
        <dbReference type="Proteomes" id="UP000321172"/>
    </source>
</evidence>
<feature type="transmembrane region" description="Helical" evidence="17">
    <location>
        <begin position="20"/>
        <end position="39"/>
    </location>
</feature>
<evidence type="ECO:0000256" key="17">
    <source>
        <dbReference type="SAM" id="Phobius"/>
    </source>
</evidence>
<dbReference type="GO" id="GO:0005524">
    <property type="term" value="F:ATP binding"/>
    <property type="evidence" value="ECO:0007669"/>
    <property type="project" value="UniProtKB-KW"/>
</dbReference>
<keyword evidence="10 21" id="KW-0418">Kinase</keyword>
<keyword evidence="16" id="KW-0175">Coiled coil</keyword>
<reference evidence="21 22" key="1">
    <citation type="journal article" date="2013" name="J. Microbiol. Biotechnol.">
        <title>Novosphingobium ginsenosidimutans sp. nov., with the ability to convert ginsenoside.</title>
        <authorList>
            <person name="Kim J.K."/>
            <person name="He D."/>
            <person name="Liu Q.M."/>
            <person name="Park H.Y."/>
            <person name="Jung M.S."/>
            <person name="Yoon M.H."/>
            <person name="Kim S.C."/>
            <person name="Im W.T."/>
        </authorList>
    </citation>
    <scope>NUCLEOTIDE SEQUENCE [LARGE SCALE GENOMIC DNA]</scope>
    <source>
        <strain evidence="21 22">FW-6</strain>
    </source>
</reference>
<evidence type="ECO:0000256" key="16">
    <source>
        <dbReference type="SAM" id="Coils"/>
    </source>
</evidence>
<dbReference type="SUPFAM" id="SSF52540">
    <property type="entry name" value="P-loop containing nucleoside triphosphate hydrolases"/>
    <property type="match status" value="1"/>
</dbReference>
<dbReference type="Gene3D" id="3.40.50.300">
    <property type="entry name" value="P-loop containing nucleotide triphosphate hydrolases"/>
    <property type="match status" value="1"/>
</dbReference>
<comment type="similarity">
    <text evidence="3">Belongs to the etk/wzc family.</text>
</comment>
<evidence type="ECO:0000256" key="12">
    <source>
        <dbReference type="ARBA" id="ARBA00022989"/>
    </source>
</evidence>
<evidence type="ECO:0000256" key="2">
    <source>
        <dbReference type="ARBA" id="ARBA00007316"/>
    </source>
</evidence>
<dbReference type="Pfam" id="PF13807">
    <property type="entry name" value="GNVR"/>
    <property type="match status" value="1"/>
</dbReference>
<keyword evidence="14" id="KW-0829">Tyrosine-protein kinase</keyword>
<dbReference type="NCBIfam" id="TIGR01007">
    <property type="entry name" value="eps_fam"/>
    <property type="match status" value="1"/>
</dbReference>
<dbReference type="Pfam" id="PF02706">
    <property type="entry name" value="Wzz"/>
    <property type="match status" value="1"/>
</dbReference>
<dbReference type="Pfam" id="PF13614">
    <property type="entry name" value="AAA_31"/>
    <property type="match status" value="1"/>
</dbReference>
<sequence length="709" mass="76957">MTRGTFDLRYIAAAIRSNLLLISAIITVVLGAALVATLLDTPRYTANTTIQINDSSDRVIGENDDQTAQESNFYDVDRFLKTQTDILRSRGLAQRVALKLKLQGRPEFYTAMESKSPGAGASPEAMRNQVVGLLLGNLKVNLPRDSRIVTISFESADPGMSAEIANAFATEFIQSNLQRKFDSSSYAREFVSNQLAEAKQRVEQAERDLNDYSRSTGLIRTGDAAGETGEAAAGGSVTAASLLQLNQAANQATAERVAAEGRWRAISSVPLLSSREVLGNATVSGLMTDRATTQAELQRELSKHLEDYPTVREKRAQLARLDAELQSAAQSVRNSIRAEMLAAQGTEQALMAKLESLKGETLREQDKTVQYGLLKREADTNRTLYDGLLKRYNELNATAGISSSNVSIIDTAEQPSAPTSPNMFKNMLLALLVGVGLAALTLFVKDQLDDAIRVPEDIEAKLRLPLLGVVPKATGRDPDSEMGDPKSPISEAYNSLRAALLYSTSVGLPQVMLVTSAQSAEGKTTTSFAIAASLARMGRKVALIDADLRRPSIHRRFGLPNNRGLTDLLTSGDPVESAILATPQENLFVIASGPIPPSPTELVSSPRMEHLIQELARSHDVVVIDSPPILGLADAPALSALADGVIFVVESERGRRGSLKTALRRLRAMRPILLGAVLTKFDPTRSGNRYSEYYGYQYYTYEQSNREPD</sequence>